<accession>A0A1Y2FQC0</accession>
<feature type="coiled-coil region" evidence="1">
    <location>
        <begin position="21"/>
        <end position="48"/>
    </location>
</feature>
<dbReference type="Pfam" id="PF06428">
    <property type="entry name" value="Sec2p"/>
    <property type="match status" value="1"/>
</dbReference>
<dbReference type="RefSeq" id="XP_040727375.1">
    <property type="nucleotide sequence ID" value="XM_040867548.1"/>
</dbReference>
<evidence type="ECO:0000313" key="3">
    <source>
        <dbReference type="EMBL" id="ORY86193.1"/>
    </source>
</evidence>
<name>A0A1Y2FQC0_PROLT</name>
<dbReference type="AlphaFoldDB" id="A0A1Y2FQC0"/>
<comment type="caution">
    <text evidence="3">The sequence shown here is derived from an EMBL/GenBank/DDBJ whole genome shotgun (WGS) entry which is preliminary data.</text>
</comment>
<dbReference type="EMBL" id="MCFI01000003">
    <property type="protein sequence ID" value="ORY86193.1"/>
    <property type="molecule type" value="Genomic_DNA"/>
</dbReference>
<dbReference type="OrthoDB" id="5560525at2759"/>
<evidence type="ECO:0000313" key="4">
    <source>
        <dbReference type="Proteomes" id="UP000193685"/>
    </source>
</evidence>
<dbReference type="InterPro" id="IPR009449">
    <property type="entry name" value="Sec2_N"/>
</dbReference>
<dbReference type="SUPFAM" id="SSF144284">
    <property type="entry name" value="Sec2 N-terminal region"/>
    <property type="match status" value="1"/>
</dbReference>
<dbReference type="GeneID" id="63784147"/>
<keyword evidence="1" id="KW-0175">Coiled coil</keyword>
<reference evidence="3 4" key="1">
    <citation type="submission" date="2016-07" db="EMBL/GenBank/DDBJ databases">
        <title>Pervasive Adenine N6-methylation of Active Genes in Fungi.</title>
        <authorList>
            <consortium name="DOE Joint Genome Institute"/>
            <person name="Mondo S.J."/>
            <person name="Dannebaum R.O."/>
            <person name="Kuo R.C."/>
            <person name="Labutti K."/>
            <person name="Haridas S."/>
            <person name="Kuo A."/>
            <person name="Salamov A."/>
            <person name="Ahrendt S.R."/>
            <person name="Lipzen A."/>
            <person name="Sullivan W."/>
            <person name="Andreopoulos W.B."/>
            <person name="Clum A."/>
            <person name="Lindquist E."/>
            <person name="Daum C."/>
            <person name="Ramamoorthy G.K."/>
            <person name="Gryganskyi A."/>
            <person name="Culley D."/>
            <person name="Magnuson J.K."/>
            <person name="James T.Y."/>
            <person name="O'Malley M.A."/>
            <person name="Stajich J.E."/>
            <person name="Spatafora J.W."/>
            <person name="Visel A."/>
            <person name="Grigoriev I.V."/>
        </authorList>
    </citation>
    <scope>NUCLEOTIDE SEQUENCE [LARGE SCALE GENOMIC DNA]</scope>
    <source>
        <strain evidence="3 4">12-1054</strain>
    </source>
</reference>
<keyword evidence="4" id="KW-1185">Reference proteome</keyword>
<dbReference type="Gene3D" id="6.10.140.910">
    <property type="match status" value="1"/>
</dbReference>
<gene>
    <name evidence="3" type="ORF">BCR37DRAFT_344133</name>
</gene>
<dbReference type="Proteomes" id="UP000193685">
    <property type="component" value="Unassembled WGS sequence"/>
</dbReference>
<organism evidence="3 4">
    <name type="scientific">Protomyces lactucae-debilis</name>
    <dbReference type="NCBI Taxonomy" id="2754530"/>
    <lineage>
        <taxon>Eukaryota</taxon>
        <taxon>Fungi</taxon>
        <taxon>Dikarya</taxon>
        <taxon>Ascomycota</taxon>
        <taxon>Taphrinomycotina</taxon>
        <taxon>Taphrinomycetes</taxon>
        <taxon>Taphrinales</taxon>
        <taxon>Protomycetaceae</taxon>
        <taxon>Protomyces</taxon>
    </lineage>
</organism>
<dbReference type="STRING" id="56484.A0A1Y2FQC0"/>
<protein>
    <recommendedName>
        <fullName evidence="2">GDP/GTP exchange factor Sec2 N-terminal domain-containing protein</fullName>
    </recommendedName>
</protein>
<evidence type="ECO:0000259" key="2">
    <source>
        <dbReference type="Pfam" id="PF06428"/>
    </source>
</evidence>
<feature type="non-terminal residue" evidence="3">
    <location>
        <position position="105"/>
    </location>
</feature>
<proteinExistence type="predicted"/>
<sequence>MSPTSPRKQLIDDSLPLAVQLTKERQLRMQAEQNYALLQQESEDLSQSLFEEANKMVAAERKLNHQVTEKLKMLADREEERTARLRHLEGAMERILRVRGVLAAS</sequence>
<evidence type="ECO:0000256" key="1">
    <source>
        <dbReference type="SAM" id="Coils"/>
    </source>
</evidence>
<feature type="domain" description="GDP/GTP exchange factor Sec2 N-terminal" evidence="2">
    <location>
        <begin position="14"/>
        <end position="88"/>
    </location>
</feature>